<dbReference type="InterPro" id="IPR032466">
    <property type="entry name" value="Metal_Hydrolase"/>
</dbReference>
<dbReference type="CDD" id="cd01295">
    <property type="entry name" value="AdeC"/>
    <property type="match status" value="1"/>
</dbReference>
<name>A0A926I7U6_9FIRM</name>
<organism evidence="9 10">
    <name type="scientific">Fumia xinanensis</name>
    <dbReference type="NCBI Taxonomy" id="2763659"/>
    <lineage>
        <taxon>Bacteria</taxon>
        <taxon>Bacillati</taxon>
        <taxon>Bacillota</taxon>
        <taxon>Clostridia</taxon>
        <taxon>Eubacteriales</taxon>
        <taxon>Oscillospiraceae</taxon>
        <taxon>Fumia</taxon>
    </lineage>
</organism>
<gene>
    <name evidence="6 9" type="primary">ade</name>
    <name evidence="9" type="ORF">H8710_09095</name>
</gene>
<dbReference type="NCBIfam" id="TIGR01178">
    <property type="entry name" value="ade"/>
    <property type="match status" value="1"/>
</dbReference>
<proteinExistence type="inferred from homology"/>
<accession>A0A926I7U6</accession>
<dbReference type="SUPFAM" id="SSF51556">
    <property type="entry name" value="Metallo-dependent hydrolases"/>
    <property type="match status" value="1"/>
</dbReference>
<dbReference type="InterPro" id="IPR006680">
    <property type="entry name" value="Amidohydro-rel"/>
</dbReference>
<evidence type="ECO:0000259" key="8">
    <source>
        <dbReference type="Pfam" id="PF13382"/>
    </source>
</evidence>
<dbReference type="EMBL" id="JACRSV010000002">
    <property type="protein sequence ID" value="MBC8560222.1"/>
    <property type="molecule type" value="Genomic_DNA"/>
</dbReference>
<dbReference type="Proteomes" id="UP000610760">
    <property type="component" value="Unassembled WGS sequence"/>
</dbReference>
<evidence type="ECO:0000259" key="7">
    <source>
        <dbReference type="Pfam" id="PF01979"/>
    </source>
</evidence>
<evidence type="ECO:0000256" key="5">
    <source>
        <dbReference type="ARBA" id="ARBA00047720"/>
    </source>
</evidence>
<dbReference type="Gene3D" id="2.30.40.10">
    <property type="entry name" value="Urease, subunit C, domain 1"/>
    <property type="match status" value="1"/>
</dbReference>
<dbReference type="GO" id="GO:0000034">
    <property type="term" value="F:adenine deaminase activity"/>
    <property type="evidence" value="ECO:0007669"/>
    <property type="project" value="UniProtKB-UniRule"/>
</dbReference>
<dbReference type="GO" id="GO:0006146">
    <property type="term" value="P:adenine catabolic process"/>
    <property type="evidence" value="ECO:0007669"/>
    <property type="project" value="InterPro"/>
</dbReference>
<evidence type="ECO:0000256" key="2">
    <source>
        <dbReference type="ARBA" id="ARBA00012782"/>
    </source>
</evidence>
<comment type="caution">
    <text evidence="9">The sequence shown here is derived from an EMBL/GenBank/DDBJ whole genome shotgun (WGS) entry which is preliminary data.</text>
</comment>
<dbReference type="EC" id="3.5.4.2" evidence="2 6"/>
<evidence type="ECO:0000256" key="4">
    <source>
        <dbReference type="ARBA" id="ARBA00023211"/>
    </source>
</evidence>
<sequence length="578" mass="62392">MRERQNRKRMVALGEIPAELVLKNGRVVNLFSGRIFTADVAVEGGIIAGVGSYRGEKEIDLRGGCLTPGLVDAHLHFESSMVSPKLFLERVLPWGTTTLIADPHEIVNVLGAEGMRYLLRETENVPADVYVMLPSCVPANRLEQNGFPFPAAEMAEFLSHPRVLGLGEVMDAPSVLSGDGEIWAKLDLCRDKIIDGHGPGLSGKELQAYRLSGVMTDHECVGWDEALRKLEQGFYIQIREGSAARNLEAIVKGMLKDNVPCDRFLFCTDDKHLDDIRREGHIRWNVKKAVSLGLDPVSALRMATLNPAMAYGLKSTGAVAAGYKADLVVWDNLSDFNPMMVFKDGTLVSESGSPVLIAPRGGEIPEGEARHTVKLPPLRAADFALKAEKAFPVVEIIPHEITTKKRMMDLSADEDGNFAPGGELLKIAVIERHGRQNRMTVGVIAGVGLRGGAIGTTIAHDSHNLLVIGDSDDDMLAAAEALRACQGGYAIAAGGRTLMTQPLPVAGLFTDDPNSGIEENVAAMLALARKMGVREGVDPFTTLSFMALPVIPELRVTDGGIYDVLAGEMLIPPRKIGE</sequence>
<dbReference type="HAMAP" id="MF_01518">
    <property type="entry name" value="Adenine_deamin"/>
    <property type="match status" value="1"/>
</dbReference>
<dbReference type="PANTHER" id="PTHR11113:SF2">
    <property type="entry name" value="ADENINE DEAMINASE"/>
    <property type="match status" value="1"/>
</dbReference>
<dbReference type="Gene3D" id="3.20.20.140">
    <property type="entry name" value="Metal-dependent hydrolases"/>
    <property type="match status" value="1"/>
</dbReference>
<dbReference type="Pfam" id="PF13382">
    <property type="entry name" value="Adenine_deam_C"/>
    <property type="match status" value="1"/>
</dbReference>
<keyword evidence="4 6" id="KW-0464">Manganese</keyword>
<dbReference type="PANTHER" id="PTHR11113">
    <property type="entry name" value="N-ACETYLGLUCOSAMINE-6-PHOSPHATE DEACETYLASE"/>
    <property type="match status" value="1"/>
</dbReference>
<dbReference type="InterPro" id="IPR006679">
    <property type="entry name" value="Adenine_deam"/>
</dbReference>
<dbReference type="RefSeq" id="WP_249295200.1">
    <property type="nucleotide sequence ID" value="NZ_JACRSV010000002.1"/>
</dbReference>
<dbReference type="AlphaFoldDB" id="A0A926I7U6"/>
<dbReference type="SUPFAM" id="SSF51338">
    <property type="entry name" value="Composite domain of metallo-dependent hydrolases"/>
    <property type="match status" value="1"/>
</dbReference>
<feature type="domain" description="Amidohydrolase-related" evidence="7">
    <location>
        <begin position="66"/>
        <end position="348"/>
    </location>
</feature>
<dbReference type="Pfam" id="PF01979">
    <property type="entry name" value="Amidohydro_1"/>
    <property type="match status" value="1"/>
</dbReference>
<evidence type="ECO:0000313" key="10">
    <source>
        <dbReference type="Proteomes" id="UP000610760"/>
    </source>
</evidence>
<keyword evidence="3 6" id="KW-0378">Hydrolase</keyword>
<evidence type="ECO:0000256" key="6">
    <source>
        <dbReference type="HAMAP-Rule" id="MF_01518"/>
    </source>
</evidence>
<comment type="similarity">
    <text evidence="1 6">Belongs to the metallo-dependent hydrolases superfamily. Adenine deaminase family.</text>
</comment>
<evidence type="ECO:0000256" key="1">
    <source>
        <dbReference type="ARBA" id="ARBA00006773"/>
    </source>
</evidence>
<protein>
    <recommendedName>
        <fullName evidence="2 6">Adenine deaminase</fullName>
        <shortName evidence="6">Adenase</shortName>
        <shortName evidence="6">Adenine aminase</shortName>
        <ecNumber evidence="2 6">3.5.4.2</ecNumber>
    </recommendedName>
</protein>
<reference evidence="9" key="1">
    <citation type="submission" date="2020-08" db="EMBL/GenBank/DDBJ databases">
        <title>Genome public.</title>
        <authorList>
            <person name="Liu C."/>
            <person name="Sun Q."/>
        </authorList>
    </citation>
    <scope>NUCLEOTIDE SEQUENCE</scope>
    <source>
        <strain evidence="9">NSJ-33</strain>
    </source>
</reference>
<dbReference type="InterPro" id="IPR011059">
    <property type="entry name" value="Metal-dep_hydrolase_composite"/>
</dbReference>
<keyword evidence="10" id="KW-1185">Reference proteome</keyword>
<evidence type="ECO:0000313" key="9">
    <source>
        <dbReference type="EMBL" id="MBC8560222.1"/>
    </source>
</evidence>
<evidence type="ECO:0000256" key="3">
    <source>
        <dbReference type="ARBA" id="ARBA00022801"/>
    </source>
</evidence>
<comment type="cofactor">
    <cofactor evidence="6">
        <name>Mn(2+)</name>
        <dbReference type="ChEBI" id="CHEBI:29035"/>
    </cofactor>
</comment>
<feature type="domain" description="Adenine deaminase C-terminal" evidence="8">
    <location>
        <begin position="401"/>
        <end position="565"/>
    </location>
</feature>
<comment type="catalytic activity">
    <reaction evidence="5 6">
        <text>adenine + H2O + H(+) = hypoxanthine + NH4(+)</text>
        <dbReference type="Rhea" id="RHEA:23688"/>
        <dbReference type="ChEBI" id="CHEBI:15377"/>
        <dbReference type="ChEBI" id="CHEBI:15378"/>
        <dbReference type="ChEBI" id="CHEBI:16708"/>
        <dbReference type="ChEBI" id="CHEBI:17368"/>
        <dbReference type="ChEBI" id="CHEBI:28938"/>
        <dbReference type="EC" id="3.5.4.2"/>
    </reaction>
</comment>
<dbReference type="InterPro" id="IPR026912">
    <property type="entry name" value="Adenine_deam_C"/>
</dbReference>